<gene>
    <name evidence="1" type="ORF">KYI10_12810</name>
</gene>
<reference evidence="1" key="1">
    <citation type="submission" date="2021-07" db="EMBL/GenBank/DDBJ databases">
        <title>Prevalence and characterization of methicillin-resistant Macrococcus spp. in food producing animals and meat in Switzerland in 2019.</title>
        <authorList>
            <person name="Keller J.E."/>
            <person name="Schwendener S."/>
            <person name="Neuenschwander J."/>
            <person name="Overesch G."/>
            <person name="Perreten V."/>
        </authorList>
    </citation>
    <scope>NUCLEOTIDE SEQUENCE</scope>
    <source>
        <strain evidence="1">19Msa1099</strain>
        <plasmid evidence="1">p19Msa1099-1</plasmid>
    </source>
</reference>
<organism evidence="1">
    <name type="scientific">Macrococcus psychrotolerans</name>
    <dbReference type="NCBI Taxonomy" id="3039389"/>
    <lineage>
        <taxon>Bacteria</taxon>
        <taxon>Bacillati</taxon>
        <taxon>Bacillota</taxon>
        <taxon>Bacilli</taxon>
        <taxon>Bacillales</taxon>
        <taxon>Staphylococcaceae</taxon>
        <taxon>Macrococcus</taxon>
    </lineage>
</organism>
<evidence type="ECO:0000313" key="1">
    <source>
        <dbReference type="EMBL" id="XBW67599.1"/>
    </source>
</evidence>
<keyword evidence="1" id="KW-0614">Plasmid</keyword>
<dbReference type="AlphaFoldDB" id="A0AAU7VH78"/>
<dbReference type="EMBL" id="CP079957">
    <property type="protein sequence ID" value="XBW67599.1"/>
    <property type="molecule type" value="Genomic_DNA"/>
</dbReference>
<geneLocation type="plasmid" evidence="1">
    <name>p19Msa1099-1</name>
</geneLocation>
<sequence>MIIIIVLILIMFYLLYKNYRLQEKLLTCRYELERTMNIIDKAVKEGFKIN</sequence>
<protein>
    <submittedName>
        <fullName evidence="1">Uncharacterized protein</fullName>
    </submittedName>
</protein>
<accession>A0AAU7VH78</accession>
<name>A0AAU7VH78_9STAP</name>
<proteinExistence type="predicted"/>